<reference evidence="1" key="1">
    <citation type="submission" date="2014-11" db="EMBL/GenBank/DDBJ databases">
        <authorList>
            <person name="Amaro Gonzalez C."/>
        </authorList>
    </citation>
    <scope>NUCLEOTIDE SEQUENCE</scope>
</reference>
<organism evidence="1">
    <name type="scientific">Anguilla anguilla</name>
    <name type="common">European freshwater eel</name>
    <name type="synonym">Muraena anguilla</name>
    <dbReference type="NCBI Taxonomy" id="7936"/>
    <lineage>
        <taxon>Eukaryota</taxon>
        <taxon>Metazoa</taxon>
        <taxon>Chordata</taxon>
        <taxon>Craniata</taxon>
        <taxon>Vertebrata</taxon>
        <taxon>Euteleostomi</taxon>
        <taxon>Actinopterygii</taxon>
        <taxon>Neopterygii</taxon>
        <taxon>Teleostei</taxon>
        <taxon>Anguilliformes</taxon>
        <taxon>Anguillidae</taxon>
        <taxon>Anguilla</taxon>
    </lineage>
</organism>
<protein>
    <submittedName>
        <fullName evidence="1">Uncharacterized protein</fullName>
    </submittedName>
</protein>
<sequence>MKNEHLKAVTRINVSYKIITWLKNLDNLTGERYIG</sequence>
<dbReference type="EMBL" id="GBXM01108787">
    <property type="protein sequence ID" value="JAG99789.1"/>
    <property type="molecule type" value="Transcribed_RNA"/>
</dbReference>
<dbReference type="AlphaFoldDB" id="A0A0E9P6Z7"/>
<proteinExistence type="predicted"/>
<reference evidence="1" key="2">
    <citation type="journal article" date="2015" name="Fish Shellfish Immunol.">
        <title>Early steps in the European eel (Anguilla anguilla)-Vibrio vulnificus interaction in the gills: Role of the RtxA13 toxin.</title>
        <authorList>
            <person name="Callol A."/>
            <person name="Pajuelo D."/>
            <person name="Ebbesson L."/>
            <person name="Teles M."/>
            <person name="MacKenzie S."/>
            <person name="Amaro C."/>
        </authorList>
    </citation>
    <scope>NUCLEOTIDE SEQUENCE</scope>
</reference>
<name>A0A0E9P6Z7_ANGAN</name>
<accession>A0A0E9P6Z7</accession>
<evidence type="ECO:0000313" key="1">
    <source>
        <dbReference type="EMBL" id="JAG99789.1"/>
    </source>
</evidence>